<evidence type="ECO:0000256" key="7">
    <source>
        <dbReference type="ARBA" id="ARBA00031174"/>
    </source>
</evidence>
<keyword evidence="6 9" id="KW-0472">Membrane</keyword>
<feature type="transmembrane region" description="Helical" evidence="9">
    <location>
        <begin position="79"/>
        <end position="98"/>
    </location>
</feature>
<evidence type="ECO:0000256" key="2">
    <source>
        <dbReference type="ARBA" id="ARBA00006772"/>
    </source>
</evidence>
<feature type="transmembrane region" description="Helical" evidence="9">
    <location>
        <begin position="355"/>
        <end position="379"/>
    </location>
</feature>
<evidence type="ECO:0000256" key="3">
    <source>
        <dbReference type="ARBA" id="ARBA00020150"/>
    </source>
</evidence>
<comment type="subcellular location">
    <subcellularLocation>
        <location evidence="1">Membrane</location>
        <topology evidence="1">Multi-pass membrane protein</topology>
    </subcellularLocation>
</comment>
<feature type="compositionally biased region" description="Basic and acidic residues" evidence="8">
    <location>
        <begin position="52"/>
        <end position="72"/>
    </location>
</feature>
<feature type="transmembrane region" description="Helical" evidence="9">
    <location>
        <begin position="153"/>
        <end position="171"/>
    </location>
</feature>
<comment type="similarity">
    <text evidence="2">Belongs to the SLC13A/DASS transporter (TC 2.A.47) family. NADC subfamily.</text>
</comment>
<dbReference type="PANTHER" id="PTHR10283:SF82">
    <property type="entry name" value="SOLUTE CARRIER FAMILY 13 MEMBER 2"/>
    <property type="match status" value="1"/>
</dbReference>
<feature type="transmembrane region" description="Helical" evidence="9">
    <location>
        <begin position="307"/>
        <end position="334"/>
    </location>
</feature>
<feature type="transmembrane region" description="Helical" evidence="9">
    <location>
        <begin position="264"/>
        <end position="287"/>
    </location>
</feature>
<protein>
    <recommendedName>
        <fullName evidence="3">Sodium-dependent dicarboxylate transporter SdcS</fullName>
    </recommendedName>
    <alternativeName>
        <fullName evidence="7">Na(+)/dicarboxylate symporter</fullName>
    </alternativeName>
</protein>
<keyword evidence="4 9" id="KW-0812">Transmembrane</keyword>
<name>A0ABN2WAS8_9MICO</name>
<dbReference type="NCBIfam" id="TIGR00785">
    <property type="entry name" value="dass"/>
    <property type="match status" value="1"/>
</dbReference>
<proteinExistence type="inferred from homology"/>
<feature type="transmembrane region" description="Helical" evidence="9">
    <location>
        <begin position="488"/>
        <end position="521"/>
    </location>
</feature>
<dbReference type="PANTHER" id="PTHR10283">
    <property type="entry name" value="SOLUTE CARRIER FAMILY 13 MEMBER"/>
    <property type="match status" value="1"/>
</dbReference>
<feature type="region of interest" description="Disordered" evidence="8">
    <location>
        <begin position="1"/>
        <end position="72"/>
    </location>
</feature>
<keyword evidence="11" id="KW-1185">Reference proteome</keyword>
<evidence type="ECO:0000256" key="6">
    <source>
        <dbReference type="ARBA" id="ARBA00023136"/>
    </source>
</evidence>
<evidence type="ECO:0000313" key="10">
    <source>
        <dbReference type="EMBL" id="GAA2088048.1"/>
    </source>
</evidence>
<evidence type="ECO:0000256" key="1">
    <source>
        <dbReference type="ARBA" id="ARBA00004141"/>
    </source>
</evidence>
<feature type="transmembrane region" description="Helical" evidence="9">
    <location>
        <begin position="449"/>
        <end position="476"/>
    </location>
</feature>
<sequence>MRVSDRGGRADDLRPAGFRDMSLQGGRVMDQNGTAQSDPAMRTAASSGQVLESRDGSTEIDHRSPGEREPALPRHTVRVRRGGFVLGLVLAGIVYLLMPGEVANEARVTAATAVLMAAWWMTEAIPIPATALVPLVVFPVFNGVDLSEVGGSYGSDTIFLFMGGFLIALAMQKWNLHRRIALATLRVMGDRTSFMIAGFMIATGFLSMWVSNTATAVLMLPIGLSVLLLVNETLAESGAVTEPRSCDPEAPEGEAKPAVMQTRFATALMLAIAYSASIGSLGTIIGTPPNTFLVGYLRDNHDISIGFGEWMLVGVPVAVVMMAVAWFLLVKVLFPPEVKRIPGGRELISKEMAKLGPMSTGEWLVLGVFVLAALSWIVIPTVFEEPPISDAGIAMAVGLVLFVLPGGAKRGVRLLDWDTAVQMPWGVLLLFGGGLALSAQFTASGLSEWIGTVAEGLAAVPVVVLVAVLAAGILFLTEITSNTATAATFIPVVGGVAMGIGADVMLLTVPVALAATCAFMLPVATPPNAVAFGTGYVTIAQMVKGGLWLNLIGIVVITLATMTLAVSVFGIVF</sequence>
<evidence type="ECO:0000256" key="4">
    <source>
        <dbReference type="ARBA" id="ARBA00022692"/>
    </source>
</evidence>
<feature type="transmembrane region" description="Helical" evidence="9">
    <location>
        <begin position="192"/>
        <end position="210"/>
    </location>
</feature>
<organism evidence="10 11">
    <name type="scientific">Brevibacterium salitolerans</name>
    <dbReference type="NCBI Taxonomy" id="1403566"/>
    <lineage>
        <taxon>Bacteria</taxon>
        <taxon>Bacillati</taxon>
        <taxon>Actinomycetota</taxon>
        <taxon>Actinomycetes</taxon>
        <taxon>Micrococcales</taxon>
        <taxon>Brevibacteriaceae</taxon>
        <taxon>Brevibacterium</taxon>
    </lineage>
</organism>
<keyword evidence="5 9" id="KW-1133">Transmembrane helix</keyword>
<feature type="transmembrane region" description="Helical" evidence="9">
    <location>
        <begin position="110"/>
        <end position="141"/>
    </location>
</feature>
<evidence type="ECO:0000256" key="9">
    <source>
        <dbReference type="SAM" id="Phobius"/>
    </source>
</evidence>
<dbReference type="EMBL" id="BAAAPZ010000002">
    <property type="protein sequence ID" value="GAA2088048.1"/>
    <property type="molecule type" value="Genomic_DNA"/>
</dbReference>
<gene>
    <name evidence="10" type="ORF">GCM10009823_02880</name>
</gene>
<accession>A0ABN2WAS8</accession>
<dbReference type="Pfam" id="PF00939">
    <property type="entry name" value="Na_sulph_symp"/>
    <property type="match status" value="1"/>
</dbReference>
<dbReference type="InterPro" id="IPR001898">
    <property type="entry name" value="SLC13A/DASS"/>
</dbReference>
<feature type="transmembrane region" description="Helical" evidence="9">
    <location>
        <begin position="547"/>
        <end position="572"/>
    </location>
</feature>
<dbReference type="Proteomes" id="UP001500984">
    <property type="component" value="Unassembled WGS sequence"/>
</dbReference>
<feature type="transmembrane region" description="Helical" evidence="9">
    <location>
        <begin position="420"/>
        <end position="443"/>
    </location>
</feature>
<evidence type="ECO:0000256" key="8">
    <source>
        <dbReference type="SAM" id="MobiDB-lite"/>
    </source>
</evidence>
<reference evidence="10 11" key="1">
    <citation type="journal article" date="2019" name="Int. J. Syst. Evol. Microbiol.">
        <title>The Global Catalogue of Microorganisms (GCM) 10K type strain sequencing project: providing services to taxonomists for standard genome sequencing and annotation.</title>
        <authorList>
            <consortium name="The Broad Institute Genomics Platform"/>
            <consortium name="The Broad Institute Genome Sequencing Center for Infectious Disease"/>
            <person name="Wu L."/>
            <person name="Ma J."/>
        </authorList>
    </citation>
    <scope>NUCLEOTIDE SEQUENCE [LARGE SCALE GENOMIC DNA]</scope>
    <source>
        <strain evidence="10 11">JCM 15900</strain>
    </source>
</reference>
<feature type="compositionally biased region" description="Basic and acidic residues" evidence="8">
    <location>
        <begin position="1"/>
        <end position="14"/>
    </location>
</feature>
<feature type="transmembrane region" description="Helical" evidence="9">
    <location>
        <begin position="391"/>
        <end position="408"/>
    </location>
</feature>
<comment type="caution">
    <text evidence="10">The sequence shown here is derived from an EMBL/GenBank/DDBJ whole genome shotgun (WGS) entry which is preliminary data.</text>
</comment>
<evidence type="ECO:0000256" key="5">
    <source>
        <dbReference type="ARBA" id="ARBA00022989"/>
    </source>
</evidence>
<evidence type="ECO:0000313" key="11">
    <source>
        <dbReference type="Proteomes" id="UP001500984"/>
    </source>
</evidence>